<accession>A0A6G1GDM3</accession>
<reference evidence="4" key="2">
    <citation type="submission" date="2020-04" db="EMBL/GenBank/DDBJ databases">
        <authorList>
            <consortium name="NCBI Genome Project"/>
        </authorList>
    </citation>
    <scope>NUCLEOTIDE SEQUENCE</scope>
    <source>
        <strain evidence="4">CBS 781.70</strain>
    </source>
</reference>
<organism evidence="2">
    <name type="scientific">Eremomyces bilateralis CBS 781.70</name>
    <dbReference type="NCBI Taxonomy" id="1392243"/>
    <lineage>
        <taxon>Eukaryota</taxon>
        <taxon>Fungi</taxon>
        <taxon>Dikarya</taxon>
        <taxon>Ascomycota</taxon>
        <taxon>Pezizomycotina</taxon>
        <taxon>Dothideomycetes</taxon>
        <taxon>Dothideomycetes incertae sedis</taxon>
        <taxon>Eremomycetales</taxon>
        <taxon>Eremomycetaceae</taxon>
        <taxon>Eremomyces</taxon>
    </lineage>
</organism>
<dbReference type="Proteomes" id="UP000504638">
    <property type="component" value="Unplaced"/>
</dbReference>
<dbReference type="AlphaFoldDB" id="A0A6G1GDM3"/>
<reference evidence="2 4" key="1">
    <citation type="submission" date="2020-01" db="EMBL/GenBank/DDBJ databases">
        <authorList>
            <consortium name="DOE Joint Genome Institute"/>
            <person name="Haridas S."/>
            <person name="Albert R."/>
            <person name="Binder M."/>
            <person name="Bloem J."/>
            <person name="Labutti K."/>
            <person name="Salamov A."/>
            <person name="Andreopoulos B."/>
            <person name="Baker S.E."/>
            <person name="Barry K."/>
            <person name="Bills G."/>
            <person name="Bluhm B.H."/>
            <person name="Cannon C."/>
            <person name="Castanera R."/>
            <person name="Culley D.E."/>
            <person name="Daum C."/>
            <person name="Ezra D."/>
            <person name="Gonzalez J.B."/>
            <person name="Henrissat B."/>
            <person name="Kuo A."/>
            <person name="Liang C."/>
            <person name="Lipzen A."/>
            <person name="Lutzoni F."/>
            <person name="Magnuson J."/>
            <person name="Mondo S."/>
            <person name="Nolan M."/>
            <person name="Ohm R."/>
            <person name="Pangilinan J."/>
            <person name="Park H.-J."/>
            <person name="Ramirez L."/>
            <person name="Alfaro M."/>
            <person name="Sun H."/>
            <person name="Tritt A."/>
            <person name="Yoshinaga Y."/>
            <person name="Zwiers L.-H."/>
            <person name="Turgeon B.G."/>
            <person name="Goodwin S.B."/>
            <person name="Spatafora J.W."/>
            <person name="Crous P.W."/>
            <person name="Grigoriev I.V."/>
        </authorList>
    </citation>
    <scope>NUCLEOTIDE SEQUENCE</scope>
    <source>
        <strain evidence="2 4">CBS 781.70</strain>
    </source>
</reference>
<keyword evidence="1" id="KW-0812">Transmembrane</keyword>
<keyword evidence="1" id="KW-0472">Membrane</keyword>
<gene>
    <name evidence="2 4" type="ORF">P152DRAFT_111203</name>
</gene>
<evidence type="ECO:0000313" key="4">
    <source>
        <dbReference type="RefSeq" id="XP_033537753.1"/>
    </source>
</evidence>
<reference evidence="4" key="3">
    <citation type="submission" date="2025-04" db="UniProtKB">
        <authorList>
            <consortium name="RefSeq"/>
        </authorList>
    </citation>
    <scope>IDENTIFICATION</scope>
    <source>
        <strain evidence="4">CBS 781.70</strain>
    </source>
</reference>
<proteinExistence type="predicted"/>
<sequence length="98" mass="11087">MAIGLLNNPLSILHQLLDPTQFPRMMLFAISLFFPNLIIWRPYKFCKSFDYSVLGSSITRLLLVTISLYAHNSLVTLHSCHSSEQLNLAVGRLPLTGR</sequence>
<name>A0A6G1GDM3_9PEZI</name>
<keyword evidence="1" id="KW-1133">Transmembrane helix</keyword>
<feature type="transmembrane region" description="Helical" evidence="1">
    <location>
        <begin position="22"/>
        <end position="39"/>
    </location>
</feature>
<evidence type="ECO:0000313" key="3">
    <source>
        <dbReference type="Proteomes" id="UP000504638"/>
    </source>
</evidence>
<dbReference type="GeneID" id="54414200"/>
<evidence type="ECO:0000256" key="1">
    <source>
        <dbReference type="SAM" id="Phobius"/>
    </source>
</evidence>
<keyword evidence="3" id="KW-1185">Reference proteome</keyword>
<dbReference type="RefSeq" id="XP_033537753.1">
    <property type="nucleotide sequence ID" value="XM_033673630.1"/>
</dbReference>
<evidence type="ECO:0000313" key="2">
    <source>
        <dbReference type="EMBL" id="KAF1816122.1"/>
    </source>
</evidence>
<protein>
    <submittedName>
        <fullName evidence="2 4">Uncharacterized protein</fullName>
    </submittedName>
</protein>
<dbReference type="EMBL" id="ML975150">
    <property type="protein sequence ID" value="KAF1816122.1"/>
    <property type="molecule type" value="Genomic_DNA"/>
</dbReference>